<keyword evidence="1 2" id="KW-0808">Transferase</keyword>
<evidence type="ECO:0000313" key="5">
    <source>
        <dbReference type="Proteomes" id="UP000645462"/>
    </source>
</evidence>
<evidence type="ECO:0008006" key="6">
    <source>
        <dbReference type="Google" id="ProtNLM"/>
    </source>
</evidence>
<organism evidence="4 5">
    <name type="scientific">Marivita lacus</name>
    <dbReference type="NCBI Taxonomy" id="1323742"/>
    <lineage>
        <taxon>Bacteria</taxon>
        <taxon>Pseudomonadati</taxon>
        <taxon>Pseudomonadota</taxon>
        <taxon>Alphaproteobacteria</taxon>
        <taxon>Rhodobacterales</taxon>
        <taxon>Roseobacteraceae</taxon>
        <taxon>Marivita</taxon>
    </lineage>
</organism>
<comment type="caution">
    <text evidence="4">The sequence shown here is derived from an EMBL/GenBank/DDBJ whole genome shotgun (WGS) entry which is preliminary data.</text>
</comment>
<keyword evidence="3" id="KW-1133">Transmembrane helix</keyword>
<dbReference type="InterPro" id="IPR000462">
    <property type="entry name" value="CDP-OH_P_trans"/>
</dbReference>
<dbReference type="InterPro" id="IPR043130">
    <property type="entry name" value="CDP-OH_PTrfase_TM_dom"/>
</dbReference>
<feature type="transmembrane region" description="Helical" evidence="3">
    <location>
        <begin position="186"/>
        <end position="202"/>
    </location>
</feature>
<dbReference type="EMBL" id="BMFC01000007">
    <property type="protein sequence ID" value="GGC09351.1"/>
    <property type="molecule type" value="Genomic_DNA"/>
</dbReference>
<gene>
    <name evidence="4" type="ORF">GCM10011363_27500</name>
</gene>
<keyword evidence="3" id="KW-0812">Transmembrane</keyword>
<feature type="transmembrane region" description="Helical" evidence="3">
    <location>
        <begin position="164"/>
        <end position="180"/>
    </location>
</feature>
<proteinExistence type="inferred from homology"/>
<feature type="transmembrane region" description="Helical" evidence="3">
    <location>
        <begin position="56"/>
        <end position="85"/>
    </location>
</feature>
<sequence length="213" mass="22317">MGLLTGALTGALFGPVYAAIALAAMSVGGALATALMRRGYPHYDLGPCNLVTLIRLALTSTLVAALVVPISGWIVLGIALCALALDGIDGWLARLGGHVSDFGARFDMEVDAALGLVLALLAWASEAVGAVVLLLGLPRYVFVAASAIWPWLANPLPERLGRKIVCVIQIMALVILQAPVVDGPLASAILMTASVALVWSFGRDVRWLWRARP</sequence>
<protein>
    <recommendedName>
        <fullName evidence="6">CDP-alcohol phosphatidyltransferase family protein</fullName>
    </recommendedName>
</protein>
<dbReference type="InterPro" id="IPR048254">
    <property type="entry name" value="CDP_ALCOHOL_P_TRANSF_CS"/>
</dbReference>
<name>A0ABQ1KWQ2_9RHOB</name>
<evidence type="ECO:0000313" key="4">
    <source>
        <dbReference type="EMBL" id="GGC09351.1"/>
    </source>
</evidence>
<dbReference type="Gene3D" id="1.20.120.1760">
    <property type="match status" value="1"/>
</dbReference>
<dbReference type="PROSITE" id="PS00379">
    <property type="entry name" value="CDP_ALCOHOL_P_TRANSF"/>
    <property type="match status" value="1"/>
</dbReference>
<keyword evidence="5" id="KW-1185">Reference proteome</keyword>
<comment type="similarity">
    <text evidence="2">Belongs to the CDP-alcohol phosphatidyltransferase class-I family.</text>
</comment>
<feature type="transmembrane region" description="Helical" evidence="3">
    <location>
        <begin position="106"/>
        <end position="124"/>
    </location>
</feature>
<reference evidence="5" key="1">
    <citation type="journal article" date="2019" name="Int. J. Syst. Evol. Microbiol.">
        <title>The Global Catalogue of Microorganisms (GCM) 10K type strain sequencing project: providing services to taxonomists for standard genome sequencing and annotation.</title>
        <authorList>
            <consortium name="The Broad Institute Genomics Platform"/>
            <consortium name="The Broad Institute Genome Sequencing Center for Infectious Disease"/>
            <person name="Wu L."/>
            <person name="Ma J."/>
        </authorList>
    </citation>
    <scope>NUCLEOTIDE SEQUENCE [LARGE SCALE GENOMIC DNA]</scope>
    <source>
        <strain evidence="5">CGMCC 1.12478</strain>
    </source>
</reference>
<evidence type="ECO:0000256" key="2">
    <source>
        <dbReference type="RuleBase" id="RU003750"/>
    </source>
</evidence>
<evidence type="ECO:0000256" key="3">
    <source>
        <dbReference type="SAM" id="Phobius"/>
    </source>
</evidence>
<keyword evidence="3" id="KW-0472">Membrane</keyword>
<evidence type="ECO:0000256" key="1">
    <source>
        <dbReference type="ARBA" id="ARBA00022679"/>
    </source>
</evidence>
<accession>A0ABQ1KWQ2</accession>
<dbReference type="Pfam" id="PF01066">
    <property type="entry name" value="CDP-OH_P_transf"/>
    <property type="match status" value="1"/>
</dbReference>
<dbReference type="Proteomes" id="UP000645462">
    <property type="component" value="Unassembled WGS sequence"/>
</dbReference>